<proteinExistence type="predicted"/>
<feature type="region of interest" description="Disordered" evidence="1">
    <location>
        <begin position="49"/>
        <end position="94"/>
    </location>
</feature>
<feature type="region of interest" description="Disordered" evidence="1">
    <location>
        <begin position="135"/>
        <end position="163"/>
    </location>
</feature>
<sequence length="200" mass="22086">MEYESFVQNLDKVSSIGDRCPPESPYSQEFERRMGALMLNFDLDGNPTTATAVATENDGLSSEEYDVDSGVGSFDEGRDDRDDQSSSKSDCSRLKKSMNAAMCWTASTGEDEPTSIAAPYGINCLFSLEGSPVENQSDARSIDNNMAHPHKRTHGRCNDREEDVNSKDALMAKMRKLSGSPTKGLSSERFTISQWSRDLE</sequence>
<feature type="region of interest" description="Disordered" evidence="1">
    <location>
        <begin position="176"/>
        <end position="200"/>
    </location>
</feature>
<evidence type="ECO:0000313" key="2">
    <source>
        <dbReference type="EnsemblMetazoa" id="AALB016511-PA"/>
    </source>
</evidence>
<feature type="compositionally biased region" description="Polar residues" evidence="1">
    <location>
        <begin position="135"/>
        <end position="144"/>
    </location>
</feature>
<keyword evidence="3" id="KW-1185">Reference proteome</keyword>
<reference evidence="2 3" key="1">
    <citation type="journal article" date="2017" name="G3 (Bethesda)">
        <title>The Physical Genome Mapping of Anopheles albimanus Corrected Scaffold Misassemblies and Identified Interarm Rearrangements in Genus Anopheles.</title>
        <authorList>
            <person name="Artemov G.N."/>
            <person name="Peery A.N."/>
            <person name="Jiang X."/>
            <person name="Tu Z."/>
            <person name="Stegniy V.N."/>
            <person name="Sharakhova M.V."/>
            <person name="Sharakhov I.V."/>
        </authorList>
    </citation>
    <scope>NUCLEOTIDE SEQUENCE [LARGE SCALE GENOMIC DNA]</scope>
    <source>
        <strain evidence="2 3">ALBI9_A</strain>
    </source>
</reference>
<feature type="compositionally biased region" description="Polar residues" evidence="1">
    <location>
        <begin position="179"/>
        <end position="200"/>
    </location>
</feature>
<dbReference type="Proteomes" id="UP000069272">
    <property type="component" value="Chromosome 3L"/>
</dbReference>
<dbReference type="AlphaFoldDB" id="A0A8W7K923"/>
<protein>
    <submittedName>
        <fullName evidence="2">Uncharacterized protein</fullName>
    </submittedName>
</protein>
<name>A0A8W7K923_ANOAL</name>
<feature type="compositionally biased region" description="Basic and acidic residues" evidence="1">
    <location>
        <begin position="75"/>
        <end position="93"/>
    </location>
</feature>
<accession>A0A8W7K923</accession>
<organism evidence="2 3">
    <name type="scientific">Anopheles albimanus</name>
    <name type="common">New world malaria mosquito</name>
    <dbReference type="NCBI Taxonomy" id="7167"/>
    <lineage>
        <taxon>Eukaryota</taxon>
        <taxon>Metazoa</taxon>
        <taxon>Ecdysozoa</taxon>
        <taxon>Arthropoda</taxon>
        <taxon>Hexapoda</taxon>
        <taxon>Insecta</taxon>
        <taxon>Pterygota</taxon>
        <taxon>Neoptera</taxon>
        <taxon>Endopterygota</taxon>
        <taxon>Diptera</taxon>
        <taxon>Nematocera</taxon>
        <taxon>Culicoidea</taxon>
        <taxon>Culicidae</taxon>
        <taxon>Anophelinae</taxon>
        <taxon>Anopheles</taxon>
    </lineage>
</organism>
<feature type="compositionally biased region" description="Polar residues" evidence="1">
    <location>
        <begin position="49"/>
        <end position="60"/>
    </location>
</feature>
<evidence type="ECO:0000313" key="3">
    <source>
        <dbReference type="Proteomes" id="UP000069272"/>
    </source>
</evidence>
<reference evidence="2" key="2">
    <citation type="submission" date="2022-08" db="UniProtKB">
        <authorList>
            <consortium name="EnsemblMetazoa"/>
        </authorList>
    </citation>
    <scope>IDENTIFICATION</scope>
    <source>
        <strain evidence="2">STECLA/ALBI9_A</strain>
    </source>
</reference>
<evidence type="ECO:0000256" key="1">
    <source>
        <dbReference type="SAM" id="MobiDB-lite"/>
    </source>
</evidence>
<dbReference type="EnsemblMetazoa" id="AALB016511-RA">
    <property type="protein sequence ID" value="AALB016511-PA"/>
    <property type="gene ID" value="AALB016511"/>
</dbReference>